<dbReference type="EMBL" id="UFSZ01000001">
    <property type="protein sequence ID" value="SUV18562.1"/>
    <property type="molecule type" value="Genomic_DNA"/>
</dbReference>
<evidence type="ECO:0000313" key="2">
    <source>
        <dbReference type="EMBL" id="AVK95700.1"/>
    </source>
</evidence>
<keyword evidence="1" id="KW-1133">Transmembrane helix</keyword>
<keyword evidence="1" id="KW-0812">Transmembrane</keyword>
<dbReference type="RefSeq" id="WP_024362710.1">
    <property type="nucleotide sequence ID" value="NZ_BJNS01000050.1"/>
</dbReference>
<dbReference type="Proteomes" id="UP000255295">
    <property type="component" value="Unassembled WGS sequence"/>
</dbReference>
<keyword evidence="1" id="KW-0472">Membrane</keyword>
<dbReference type="EMBL" id="CP019980">
    <property type="protein sequence ID" value="AVK95700.1"/>
    <property type="molecule type" value="Genomic_DNA"/>
</dbReference>
<evidence type="ECO:0000313" key="4">
    <source>
        <dbReference type="Proteomes" id="UP000238825"/>
    </source>
</evidence>
<dbReference type="SUPFAM" id="SSF51445">
    <property type="entry name" value="(Trans)glycosidases"/>
    <property type="match status" value="1"/>
</dbReference>
<reference evidence="2 4" key="1">
    <citation type="submission" date="2017-03" db="EMBL/GenBank/DDBJ databases">
        <title>The whole genome sequencing and assembly of Lysinibacillus sphaericus DSM 28T strain.</title>
        <authorList>
            <person name="Lee Y.-J."/>
            <person name="Yi H."/>
            <person name="Bahn Y.-S."/>
            <person name="Kim J.F."/>
            <person name="Lee D.-W."/>
        </authorList>
    </citation>
    <scope>NUCLEOTIDE SEQUENCE [LARGE SCALE GENOMIC DNA]</scope>
    <source>
        <strain evidence="2 4">DSM 28</strain>
    </source>
</reference>
<keyword evidence="3" id="KW-0808">Transferase</keyword>
<dbReference type="InterPro" id="IPR017853">
    <property type="entry name" value="GH"/>
</dbReference>
<organism evidence="2 4">
    <name type="scientific">Lysinibacillus sphaericus</name>
    <name type="common">Bacillus sphaericus</name>
    <dbReference type="NCBI Taxonomy" id="1421"/>
    <lineage>
        <taxon>Bacteria</taxon>
        <taxon>Bacillati</taxon>
        <taxon>Bacillota</taxon>
        <taxon>Bacilli</taxon>
        <taxon>Bacillales</taxon>
        <taxon>Bacillaceae</taxon>
        <taxon>Lysinibacillus</taxon>
    </lineage>
</organism>
<gene>
    <name evidence="2" type="ORF">LS41612_05160</name>
    <name evidence="3" type="ORF">NCTC10338_03738</name>
</gene>
<dbReference type="GeneID" id="48275577"/>
<dbReference type="Gene3D" id="3.20.20.80">
    <property type="entry name" value="Glycosidases"/>
    <property type="match status" value="2"/>
</dbReference>
<dbReference type="GO" id="GO:0016740">
    <property type="term" value="F:transferase activity"/>
    <property type="evidence" value="ECO:0007669"/>
    <property type="project" value="UniProtKB-KW"/>
</dbReference>
<accession>A0A2S0JX33</accession>
<reference evidence="3 5" key="2">
    <citation type="submission" date="2018-06" db="EMBL/GenBank/DDBJ databases">
        <authorList>
            <consortium name="Pathogen Informatics"/>
            <person name="Doyle S."/>
        </authorList>
    </citation>
    <scope>NUCLEOTIDE SEQUENCE [LARGE SCALE GENOMIC DNA]</scope>
    <source>
        <strain evidence="3 5">NCTC10338</strain>
    </source>
</reference>
<name>A0A2S0JX33_LYSSH</name>
<evidence type="ECO:0000313" key="3">
    <source>
        <dbReference type="EMBL" id="SUV18562.1"/>
    </source>
</evidence>
<dbReference type="AlphaFoldDB" id="A0A2S0JX33"/>
<evidence type="ECO:0000313" key="5">
    <source>
        <dbReference type="Proteomes" id="UP000255295"/>
    </source>
</evidence>
<feature type="transmembrane region" description="Helical" evidence="1">
    <location>
        <begin position="5"/>
        <end position="24"/>
    </location>
</feature>
<evidence type="ECO:0000256" key="1">
    <source>
        <dbReference type="SAM" id="Phobius"/>
    </source>
</evidence>
<sequence length="1060" mass="123269">MKRIYIGIIITLMLIITPIIIWYLDDNTPLNVAILDKTVPNETYREHLGVNWFLNHYKYTMDNQPYDLVDSYFGTQPDDKLKSVTEKKFPTDYSNYDVIYLADTYGVYKDDLGQEKRLGQRSEKIVGGLEMEEWQSIVSRLASNKKSMLIAEYNTFASPTTEAVRKELQDYLGISWSGWIGRYFDELDYHKNLEIPQWIVDEYGDDWSYKGGGFIVFNEITEKLVVLELDKHIKTAGIELQFTEAGKQFFNTSSSAKYEYWFDIITPKYAEDALANYKWDLTKEGSKLLEDNHIPQQFAAIVSQDKRYTTSYYFAGDFNDMGRLPTLSKVKGLPTLYKYAEKFADSSFYWSIYIPVMHKVFETFEKKEVQETNHANKLNYNARVQGETFEVLQDGKWEPITFKGVNIGMGKPGAFPGEAAITEEEYYRWFNQIAAMNANTIRVYTLHPPGFYRALAKYNEENPNKPLYVLHGVWINEEGLSQSLDAYDATTLKDFQHEMKRMVDVIHGNIYVKTVTGHASGLYDVDVSKYVIGWVLGIEWYPHMVVGTNEKHANLGQYNGTYFETKNATPFEHWLAEQMDMITVYEKEKYNWMRPMSFTNWVTTDLLEHPSEPSEDEDLVGVNPNVIFTKGEMQTPGQFASYHVYPYYPDFFNFDKDYLNYVDFRGQKNSYAGYLNELHKAHTMPVLIAEFGIPASRGMTHENVYGWNQGHMSEKKQGETLQHLYEDIMHEGLLGGLVFTWQDEWFKRTWNTMDYDDPNRRPFWSNAQTNEQQFGLMSFDRNKVKVDGKLNDWEEGTQLYKTSPSSSTDFAVDYDEKYVYMKLKSDEIKTASPRILLDVVPEQGNTSATTIKNITFSNGVDFIVELNKNSDSRVVIDEYYDFYDYFYGHRLSMIPPRMKAAVKNSGKFAPIYYVLNKQLYLPEQKKTTDFSFYETGKLLQGNANPEASNYNSLVDYTWTDDNVIELRIPWLLLQSKDPSQREFMGDLYANGETASVKVDNIFVGVVFVDEEGKVVQSLPKSTNNVLPALDSYSWDTWQQPKYNERLKQSYYILQKVFKDD</sequence>
<dbReference type="Proteomes" id="UP000238825">
    <property type="component" value="Chromosome"/>
</dbReference>
<protein>
    <submittedName>
        <fullName evidence="3">Glycosyl transferase family protein</fullName>
    </submittedName>
</protein>
<proteinExistence type="predicted"/>